<feature type="compositionally biased region" description="Polar residues" evidence="2">
    <location>
        <begin position="136"/>
        <end position="161"/>
    </location>
</feature>
<dbReference type="Pfam" id="PF10544">
    <property type="entry name" value="T5orf172"/>
    <property type="match status" value="1"/>
</dbReference>
<dbReference type="Proteomes" id="UP000016928">
    <property type="component" value="Unassembled WGS sequence"/>
</dbReference>
<feature type="compositionally biased region" description="Basic and acidic residues" evidence="2">
    <location>
        <begin position="328"/>
        <end position="375"/>
    </location>
</feature>
<dbReference type="InterPro" id="IPR018306">
    <property type="entry name" value="Phage_T5_Orf172_DNA-bd"/>
</dbReference>
<feature type="region of interest" description="Disordered" evidence="2">
    <location>
        <begin position="190"/>
        <end position="379"/>
    </location>
</feature>
<feature type="compositionally biased region" description="Polar residues" evidence="2">
    <location>
        <begin position="287"/>
        <end position="299"/>
    </location>
</feature>
<name>N4URI3_FUSC1</name>
<dbReference type="OMA" id="FEVFMPC"/>
<gene>
    <name evidence="4" type="ORF">FOC1_g10011232</name>
</gene>
<dbReference type="AlphaFoldDB" id="N4URI3"/>
<feature type="compositionally biased region" description="Acidic residues" evidence="2">
    <location>
        <begin position="190"/>
        <end position="207"/>
    </location>
</feature>
<dbReference type="OrthoDB" id="3511049at2759"/>
<dbReference type="VEuPathDB" id="FungiDB:FOC1_g10011232"/>
<evidence type="ECO:0000256" key="1">
    <source>
        <dbReference type="SAM" id="Coils"/>
    </source>
</evidence>
<organism evidence="4 5">
    <name type="scientific">Fusarium oxysporum f. sp. cubense (strain race 1)</name>
    <name type="common">Panama disease fungus</name>
    <dbReference type="NCBI Taxonomy" id="1229664"/>
    <lineage>
        <taxon>Eukaryota</taxon>
        <taxon>Fungi</taxon>
        <taxon>Dikarya</taxon>
        <taxon>Ascomycota</taxon>
        <taxon>Pezizomycotina</taxon>
        <taxon>Sordariomycetes</taxon>
        <taxon>Hypocreomycetidae</taxon>
        <taxon>Hypocreales</taxon>
        <taxon>Nectriaceae</taxon>
        <taxon>Fusarium</taxon>
        <taxon>Fusarium oxysporum species complex</taxon>
    </lineage>
</organism>
<reference evidence="5" key="2">
    <citation type="journal article" date="2014" name="PLoS ONE">
        <title>Genome and Transcriptome Analysis of the Fungal Pathogen Fusarium oxysporum f. sp. cubense Causing Banana Vascular Wilt Disease.</title>
        <authorList>
            <person name="Guo L."/>
            <person name="Han L."/>
            <person name="Yang L."/>
            <person name="Zeng H."/>
            <person name="Fan D."/>
            <person name="Zhu Y."/>
            <person name="Feng Y."/>
            <person name="Wang G."/>
            <person name="Peng C."/>
            <person name="Jiang X."/>
            <person name="Zhou D."/>
            <person name="Ni P."/>
            <person name="Liang C."/>
            <person name="Liu L."/>
            <person name="Wang J."/>
            <person name="Mao C."/>
            <person name="Fang X."/>
            <person name="Peng M."/>
            <person name="Huang J."/>
        </authorList>
    </citation>
    <scope>NUCLEOTIDE SEQUENCE [LARGE SCALE GENOMIC DNA]</scope>
    <source>
        <strain evidence="5">race 1</strain>
    </source>
</reference>
<proteinExistence type="predicted"/>
<evidence type="ECO:0000313" key="4">
    <source>
        <dbReference type="EMBL" id="ENH73912.1"/>
    </source>
</evidence>
<evidence type="ECO:0000256" key="2">
    <source>
        <dbReference type="SAM" id="MobiDB-lite"/>
    </source>
</evidence>
<dbReference type="STRING" id="1229664.N4URI3"/>
<dbReference type="HOGENOM" id="CLU_494344_0_0_1"/>
<feature type="compositionally biased region" description="Basic and acidic residues" evidence="2">
    <location>
        <begin position="219"/>
        <end position="237"/>
    </location>
</feature>
<sequence length="551" mass="63396">MSRANSLSEASSSLYKALEIPQGGEIDCFARGDAQSHNLHKIPKTRRKDINYIVKALVVQEPNDEDQNATIKDLAEKLVCYGQKKRHTETLVFDGDSFSNPVDYVHALLTRRFYNWLKTKNKERLYTEHPRLVRYSQKSSTSLRGRGVTPTSKRTSDQSQGFLIYDTDDGEYSGDYLSDDVIESIEEDIDLSDEEFGSEEDSEDEGIGECSRQTSTQPELRRPRLTRESPLSDREIPRTPSRNQSSRYRNIYSRSPGPLSYPTPTDDAFLTSPGSVTSPDPSEIFTPYSTASTPYSIFSTEGCETPRSSRTSFYKEAYAESPTRRKTQRVDDDSSGDLKREMKPNADDLVNKSEEAESDVESSRSRRSMTFDDTGKSPVHNIMSRLVKPVEAKNLSGFEVFMPCSVPRMESLIHQTLHREKQYASCPNTACPKTHREWFKIEENQARQVIKVWEQFSKLKPYDKEGRLTDNWARYELTQLAQLDNECLWNTKKWLATEWFRLITESVEKDLARKQEKRRAVEQQLAQMKMDEKPLQQMLVVLRKAQQQILA</sequence>
<dbReference type="EMBL" id="KB730051">
    <property type="protein sequence ID" value="ENH73912.1"/>
    <property type="molecule type" value="Genomic_DNA"/>
</dbReference>
<accession>N4URI3</accession>
<feature type="domain" description="Bacteriophage T5 Orf172 DNA-binding" evidence="3">
    <location>
        <begin position="405"/>
        <end position="454"/>
    </location>
</feature>
<feature type="region of interest" description="Disordered" evidence="2">
    <location>
        <begin position="136"/>
        <end position="167"/>
    </location>
</feature>
<feature type="coiled-coil region" evidence="1">
    <location>
        <begin position="504"/>
        <end position="531"/>
    </location>
</feature>
<evidence type="ECO:0000259" key="3">
    <source>
        <dbReference type="Pfam" id="PF10544"/>
    </source>
</evidence>
<reference evidence="5" key="1">
    <citation type="submission" date="2012-09" db="EMBL/GenBank/DDBJ databases">
        <title>Genome sequencing and comparative transcriptomics of race 1 and race 4 of banana pathogen: Fusarium oxysporum f. sp. cubense.</title>
        <authorList>
            <person name="Fang X."/>
            <person name="Huang J."/>
        </authorList>
    </citation>
    <scope>NUCLEOTIDE SEQUENCE [LARGE SCALE GENOMIC DNA]</scope>
    <source>
        <strain evidence="5">race 1</strain>
    </source>
</reference>
<evidence type="ECO:0000313" key="5">
    <source>
        <dbReference type="Proteomes" id="UP000016928"/>
    </source>
</evidence>
<protein>
    <recommendedName>
        <fullName evidence="3">Bacteriophage T5 Orf172 DNA-binding domain-containing protein</fullName>
    </recommendedName>
</protein>
<keyword evidence="1" id="KW-0175">Coiled coil</keyword>